<feature type="compositionally biased region" description="Low complexity" evidence="5">
    <location>
        <begin position="2085"/>
        <end position="2094"/>
    </location>
</feature>
<keyword evidence="8" id="KW-1185">Reference proteome</keyword>
<dbReference type="GO" id="GO:0005737">
    <property type="term" value="C:cytoplasm"/>
    <property type="evidence" value="ECO:0007669"/>
    <property type="project" value="TreeGrafter"/>
</dbReference>
<dbReference type="EC" id="3.4.22.49" evidence="2"/>
<feature type="region of interest" description="Disordered" evidence="5">
    <location>
        <begin position="1327"/>
        <end position="1351"/>
    </location>
</feature>
<feature type="domain" description="Peptidase C50" evidence="6">
    <location>
        <begin position="1936"/>
        <end position="2033"/>
    </location>
</feature>
<dbReference type="PANTHER" id="PTHR12792">
    <property type="entry name" value="EXTRA SPINDLE POLES 1-RELATED"/>
    <property type="match status" value="1"/>
</dbReference>
<feature type="region of interest" description="Disordered" evidence="5">
    <location>
        <begin position="2082"/>
        <end position="2140"/>
    </location>
</feature>
<evidence type="ECO:0000256" key="1">
    <source>
        <dbReference type="ARBA" id="ARBA00000451"/>
    </source>
</evidence>
<dbReference type="GO" id="GO:0044732">
    <property type="term" value="C:mitotic spindle pole body"/>
    <property type="evidence" value="ECO:0007669"/>
    <property type="project" value="TreeGrafter"/>
</dbReference>
<feature type="region of interest" description="Disordered" evidence="5">
    <location>
        <begin position="1891"/>
        <end position="1947"/>
    </location>
</feature>
<dbReference type="GO" id="GO:0072686">
    <property type="term" value="C:mitotic spindle"/>
    <property type="evidence" value="ECO:0007669"/>
    <property type="project" value="TreeGrafter"/>
</dbReference>
<dbReference type="PROSITE" id="PS51700">
    <property type="entry name" value="SEPARIN"/>
    <property type="match status" value="1"/>
</dbReference>
<dbReference type="Proteomes" id="UP000070501">
    <property type="component" value="Unassembled WGS sequence"/>
</dbReference>
<gene>
    <name evidence="7" type="ORF">Micbo1qcDRAFT_143079</name>
</gene>
<evidence type="ECO:0000313" key="8">
    <source>
        <dbReference type="Proteomes" id="UP000070501"/>
    </source>
</evidence>
<evidence type="ECO:0000313" key="7">
    <source>
        <dbReference type="EMBL" id="KXJ97490.1"/>
    </source>
</evidence>
<accession>A0A136JK16</accession>
<evidence type="ECO:0000256" key="3">
    <source>
        <dbReference type="ARBA" id="ARBA00022801"/>
    </source>
</evidence>
<dbReference type="EMBL" id="KQ964245">
    <property type="protein sequence ID" value="KXJ97490.1"/>
    <property type="molecule type" value="Genomic_DNA"/>
</dbReference>
<comment type="catalytic activity">
    <reaction evidence="1">
        <text>All bonds known to be hydrolyzed by this endopeptidase have arginine in P1 and an acidic residue in P4. P6 is often occupied by an acidic residue or by a hydroxy-amino-acid residue, the phosphorylation of which enhances cleavage.</text>
        <dbReference type="EC" id="3.4.22.49"/>
    </reaction>
</comment>
<sequence length="2179" mass="238399">MAPSRAQVDVVRDGVKSASSCSSTISATLKQLLQDIIQDSSDATTKTAASARTTKTTARGTTSRATTRNAEKPTATNRASRTVTTPKIDNDESLPPKERAVLATQVINASLKALGEAAKSTDSAKPELSSEATEPPTPSTRKALRRSTSMPMAPLQPRALNKVSTLPMGDAQKPTSAASASVSNGCLALVECAHVAFTCLRTLQTAGAVALPELQLESGLSSFINKLIALRLHEHAFREIRVLKRRLDVLLVPSEGSTTKSKAVIPSASLTTTSKVFADLLDFPDIEIPGPLLSLITSTQLQALRILHGMNKTSLLSTVLPALRLSNATSPFQLTKRSLKTGATDASRCSKQLETLSQTVLSLTCSVSTKDDAIANEPKLSPQPEICLEAQSIALSLKLHAWKWTRNQGDVDREILLPFSKCLQAFSRRTSREPSTNYGIITQACSQLLETIEAAGHSLSKLERGPTTVIYEMLGAVSQEAGKFREAVTWMTKVKENVDRTKDTPARQCSVSSRLLSVLLKNAEQTTEGLITEVLDGLQGPLSGSTSELDELLLSVCNLRKAVMSTLVGSQKRSSDETVQQHLQSFILQLPRFCLRWMGKPPATPGATKELLRFEQRRQLLKKYVHLIIDSALMLLKVALDKEALDWETMDPSLQDVLGLLEHFEDTFSSSVNTNPANSYHVKVSHFYYQQHLILRKSATKSTETISLKALRRSVDCVKNVSRPERLRAQVLVKWERFAELCRASGRKEDAADAIRSIRDYLVRDETAQQIWTSLSTQSVSAAWRKTPETEALSRAVCNLAKLDKQPADWTWLFTGSEKVVALEHDLHYVYADDARVSKDEDAFNSVVQSLLDLYKAQKYPIRRLRTLLRVTLRLLGRDIDTTAWQAEIASTVSTISEDDLSEDAGLQCYISHLLSLATCTLAMAQGSLEDTNISEVLGRWARIVSQCTTHEQLCKHVDDPEQLLTVLQSLSDFARIKGMQLLSADALELSSKISQLSSKASQDTQYVHTSTLILQQLQMGHSSRARKMVSEGEDNITHLELASDASASFYLAAAEYYLAVGEYEKAEVNIAAAQDSASNLAKQSCKKVSGADKRMLTARACSIASLVALERGDSHHALEFAKTAVQTVFHDWARFESKSSSQEESSDVSQQASTQSNISLDTAESGSVKASGNATGPRFWRIACALFEYTNRLSWIFAHFGLYQETMYYAEQAQKIASTTQSPVYALQATAWLAFIHRSAGDMDKAVQLASRLLPTMNAIEPTYANVQALCQLSKIYHDTDPAIATDIVAKADYMIKVLAETKGVVQLPTETKLEDDMAKLSLAQPAASTARTRQTRMAKTTKTTRAKPAVTKTAIKRAPANPQAAPPAAVMDVLLRQLQAAVFQQQSLVSIKQKDWVAASAILEGTPALSSLSMDISEARFLQAVTLVGRSLEQMGHDSVFSVIQESTLSFPAVAASSKERSIANRVSLSTSPAPRRTAQEIDTFQEGLRRAQDYLLEAHSIAVRSGKGSLVHRVAVLLQSVSVLLTTTVSGKTQRPGHPAHATCSVEMARNLVWRREKKTLAQDSKKPHGTDWPILVESSDSRRSSLGPATDMAKFQRDFVDIIPRDWNVVSVSLGDGQHDLCITKLQAGHSPFAIRLPLERANSRDADIDVFDFHQGRSELLEIIKEINRTSHDARDMSQKGAKAEWWAEREALDERMKDLLDNVEQTWLGGFKGVFAPSQRRPELLARFQRSFLDILDKHLPSRRQVRGKKPKSAASGSKITLDPRIYELFVSLGDATVPDVDLDEPLNDLLYFVIDILQFNGERNAYDEIDFDAMVVDTFDAIHSYQIEAKSIAAHEQAHTILIVDKALHIFPWESLPCMDGSAVSRIPSLACLRRLILEQSIPGREEPQQAGPGHEQEDQMEVDDSTTTSPAPPSSTARKPREGHHVSIRSGSYILNPGSDLTNTQTTFGRALASLPPTWSSIESRAPTEAEFETSLTSTDMLLYFGHGSGAQYIRGRTVRRMTKCRAVALLMGCSSASLADVGEFECHGPVWNYMLAGSPAVAGTLWDVTDRDIDRFAGSLFEKWGLLPQGTFSPTSASASASAADGGRRGRRAGASAGKGKDKGASKGRDAARSKSRSSSSGNSNSSGGAECESKTSLVEAVVKARTACRFRYLTAAAVVVYGIPVYIGK</sequence>
<dbReference type="InterPro" id="IPR011990">
    <property type="entry name" value="TPR-like_helical_dom_sf"/>
</dbReference>
<name>A0A136JK16_9PEZI</name>
<evidence type="ECO:0000256" key="2">
    <source>
        <dbReference type="ARBA" id="ARBA00012489"/>
    </source>
</evidence>
<feature type="region of interest" description="Disordered" evidence="5">
    <location>
        <begin position="117"/>
        <end position="158"/>
    </location>
</feature>
<dbReference type="GO" id="GO:0004197">
    <property type="term" value="F:cysteine-type endopeptidase activity"/>
    <property type="evidence" value="ECO:0007669"/>
    <property type="project" value="InterPro"/>
</dbReference>
<dbReference type="InterPro" id="IPR005314">
    <property type="entry name" value="Peptidase_C50"/>
</dbReference>
<proteinExistence type="predicted"/>
<feature type="compositionally biased region" description="Low complexity" evidence="5">
    <location>
        <begin position="1913"/>
        <end position="1925"/>
    </location>
</feature>
<keyword evidence="4" id="KW-0159">Chromosome partition</keyword>
<reference evidence="8" key="1">
    <citation type="submission" date="2016-02" db="EMBL/GenBank/DDBJ databases">
        <title>Draft genome sequence of Microdochium bolleyi, a fungal endophyte of beachgrass.</title>
        <authorList>
            <consortium name="DOE Joint Genome Institute"/>
            <person name="David A.S."/>
            <person name="May G."/>
            <person name="Haridas S."/>
            <person name="Lim J."/>
            <person name="Wang M."/>
            <person name="Labutti K."/>
            <person name="Lipzen A."/>
            <person name="Barry K."/>
            <person name="Grigoriev I.V."/>
        </authorList>
    </citation>
    <scope>NUCLEOTIDE SEQUENCE [LARGE SCALE GENOMIC DNA]</scope>
    <source>
        <strain evidence="8">J235TASD1</strain>
    </source>
</reference>
<feature type="compositionally biased region" description="Low complexity" evidence="5">
    <location>
        <begin position="2126"/>
        <end position="2139"/>
    </location>
</feature>
<feature type="compositionally biased region" description="Basic and acidic residues" evidence="5">
    <location>
        <begin position="2108"/>
        <end position="2122"/>
    </location>
</feature>
<dbReference type="SUPFAM" id="SSF48452">
    <property type="entry name" value="TPR-like"/>
    <property type="match status" value="1"/>
</dbReference>
<dbReference type="OrthoDB" id="10255632at2759"/>
<dbReference type="GO" id="GO:0051307">
    <property type="term" value="P:meiotic chromosome separation"/>
    <property type="evidence" value="ECO:0007669"/>
    <property type="project" value="TreeGrafter"/>
</dbReference>
<dbReference type="InParanoid" id="A0A136JK16"/>
<feature type="compositionally biased region" description="Polar residues" evidence="5">
    <location>
        <begin position="74"/>
        <end position="87"/>
    </location>
</feature>
<feature type="compositionally biased region" description="Low complexity" evidence="5">
    <location>
        <begin position="43"/>
        <end position="68"/>
    </location>
</feature>
<organism evidence="7 8">
    <name type="scientific">Microdochium bolleyi</name>
    <dbReference type="NCBI Taxonomy" id="196109"/>
    <lineage>
        <taxon>Eukaryota</taxon>
        <taxon>Fungi</taxon>
        <taxon>Dikarya</taxon>
        <taxon>Ascomycota</taxon>
        <taxon>Pezizomycotina</taxon>
        <taxon>Sordariomycetes</taxon>
        <taxon>Xylariomycetidae</taxon>
        <taxon>Xylariales</taxon>
        <taxon>Microdochiaceae</taxon>
        <taxon>Microdochium</taxon>
    </lineage>
</organism>
<evidence type="ECO:0000256" key="5">
    <source>
        <dbReference type="SAM" id="MobiDB-lite"/>
    </source>
</evidence>
<protein>
    <recommendedName>
        <fullName evidence="2">separase</fullName>
        <ecNumber evidence="2">3.4.22.49</ecNumber>
    </recommendedName>
</protein>
<feature type="region of interest" description="Disordered" evidence="5">
    <location>
        <begin position="1"/>
        <end position="20"/>
    </location>
</feature>
<keyword evidence="3" id="KW-0378">Hydrolase</keyword>
<feature type="compositionally biased region" description="Basic and acidic residues" evidence="5">
    <location>
        <begin position="88"/>
        <end position="97"/>
    </location>
</feature>
<dbReference type="PANTHER" id="PTHR12792:SF0">
    <property type="entry name" value="SEPARIN"/>
    <property type="match status" value="1"/>
</dbReference>
<dbReference type="Gene3D" id="1.25.40.10">
    <property type="entry name" value="Tetratricopeptide repeat domain"/>
    <property type="match status" value="1"/>
</dbReference>
<dbReference type="GO" id="GO:0006508">
    <property type="term" value="P:proteolysis"/>
    <property type="evidence" value="ECO:0007669"/>
    <property type="project" value="InterPro"/>
</dbReference>
<feature type="compositionally biased region" description="Low complexity" evidence="5">
    <location>
        <begin position="1331"/>
        <end position="1351"/>
    </location>
</feature>
<dbReference type="InterPro" id="IPR030397">
    <property type="entry name" value="SEPARIN_core_dom"/>
</dbReference>
<evidence type="ECO:0000256" key="4">
    <source>
        <dbReference type="ARBA" id="ARBA00022829"/>
    </source>
</evidence>
<evidence type="ECO:0000259" key="6">
    <source>
        <dbReference type="PROSITE" id="PS51700"/>
    </source>
</evidence>
<feature type="region of interest" description="Disordered" evidence="5">
    <location>
        <begin position="41"/>
        <end position="97"/>
    </location>
</feature>
<dbReference type="Pfam" id="PF03568">
    <property type="entry name" value="Separin_C"/>
    <property type="match status" value="1"/>
</dbReference>
<dbReference type="STRING" id="196109.A0A136JK16"/>
<dbReference type="GO" id="GO:0005634">
    <property type="term" value="C:nucleus"/>
    <property type="evidence" value="ECO:0007669"/>
    <property type="project" value="InterPro"/>
</dbReference>